<dbReference type="EMBL" id="SBKN01000003">
    <property type="protein sequence ID" value="RXR23057.1"/>
    <property type="molecule type" value="Genomic_DNA"/>
</dbReference>
<dbReference type="PANTHER" id="PTHR47566">
    <property type="match status" value="1"/>
</dbReference>
<protein>
    <submittedName>
        <fullName evidence="6">T9SS type A sorting domain-containing protein</fullName>
    </submittedName>
</protein>
<dbReference type="SUPFAM" id="SSF52058">
    <property type="entry name" value="L domain-like"/>
    <property type="match status" value="1"/>
</dbReference>
<keyword evidence="3" id="KW-0677">Repeat</keyword>
<evidence type="ECO:0000256" key="3">
    <source>
        <dbReference type="ARBA" id="ARBA00022737"/>
    </source>
</evidence>
<feature type="signal peptide" evidence="4">
    <location>
        <begin position="1"/>
        <end position="19"/>
    </location>
</feature>
<dbReference type="NCBIfam" id="TIGR04183">
    <property type="entry name" value="Por_Secre_tail"/>
    <property type="match status" value="1"/>
</dbReference>
<proteinExistence type="predicted"/>
<evidence type="ECO:0000256" key="1">
    <source>
        <dbReference type="ARBA" id="ARBA00022614"/>
    </source>
</evidence>
<evidence type="ECO:0000256" key="4">
    <source>
        <dbReference type="SAM" id="SignalP"/>
    </source>
</evidence>
<feature type="domain" description="Secretion system C-terminal sorting" evidence="5">
    <location>
        <begin position="513"/>
        <end position="577"/>
    </location>
</feature>
<evidence type="ECO:0000256" key="2">
    <source>
        <dbReference type="ARBA" id="ARBA00022729"/>
    </source>
</evidence>
<dbReference type="AlphaFoldDB" id="A0A4Q1KA08"/>
<keyword evidence="1" id="KW-0433">Leucine-rich repeat</keyword>
<dbReference type="OrthoDB" id="1110367at2"/>
<evidence type="ECO:0000313" key="7">
    <source>
        <dbReference type="Proteomes" id="UP000289857"/>
    </source>
</evidence>
<dbReference type="PANTHER" id="PTHR47566:SF1">
    <property type="entry name" value="PROTEIN NUD1"/>
    <property type="match status" value="1"/>
</dbReference>
<organism evidence="6 7">
    <name type="scientific">Flavobacterium stagni</name>
    <dbReference type="NCBI Taxonomy" id="2506421"/>
    <lineage>
        <taxon>Bacteria</taxon>
        <taxon>Pseudomonadati</taxon>
        <taxon>Bacteroidota</taxon>
        <taxon>Flavobacteriia</taxon>
        <taxon>Flavobacteriales</taxon>
        <taxon>Flavobacteriaceae</taxon>
        <taxon>Flavobacterium</taxon>
    </lineage>
</organism>
<reference evidence="7" key="1">
    <citation type="submission" date="2019-01" db="EMBL/GenBank/DDBJ databases">
        <title>Cytophagaceae bacterium strain CAR-16.</title>
        <authorList>
            <person name="Chen W.-M."/>
        </authorList>
    </citation>
    <scope>NUCLEOTIDE SEQUENCE [LARGE SCALE GENOMIC DNA]</scope>
    <source>
        <strain evidence="7">WWJ-16</strain>
    </source>
</reference>
<dbReference type="InterPro" id="IPR032675">
    <property type="entry name" value="LRR_dom_sf"/>
</dbReference>
<sequence>MRKNLYVFASLLLITFSHSQIINFPDINFKTQLLSAQPGNGTAFYNGTSIKIDSNNNNEIEVSEALMVHTLDLFNSGISDLTGLEYFTNLQQLNCAYNSISTLNLSPFPNLVGFNAHNNSIAQLTVSNLNNLTNFTCNNNAMTSLIVSNLPSLHTLHCGQNLLTQLDVSSLPNLRNLHCNDNQISALDLSNQSLLRLINCYNNLLVTLNLKNTSSELANSVDFSNNSTLRYVCGDDFQVLMLQDKITQYGYSNCYVNALCSYIPTESFATLQGAIQFDEANDGCDASDLAYPDLSIAFSNGTTATTIYCSTNGQLNYAVQNGTYTLQPQLANPSYFTITPTSVSVNFPSQGSSFTQNFCVTPNGVHPDLKIQFINLNGYNTVLPGFTRTYKIIYTNQGNQTQSGIVTLNYNDNIMDFVNATPAISSQSANALHWSFTDLKPFESRIILVDLQLNTPMSSPPVNEGDLITYTTTIQTPAIDDTPTDNTFTLNLTASFIELGTPEVAAIDKRIVVYPNPTTSNLSIAIPATMQVESIKIYNSLGQLIRQLTSNETLLTLDVSTLPVGMYSIVFQTNYGVLDRKFMKK</sequence>
<dbReference type="InterPro" id="IPR026444">
    <property type="entry name" value="Secre_tail"/>
</dbReference>
<feature type="chain" id="PRO_5020542704" evidence="4">
    <location>
        <begin position="20"/>
        <end position="585"/>
    </location>
</feature>
<keyword evidence="7" id="KW-1185">Reference proteome</keyword>
<gene>
    <name evidence="6" type="ORF">EQG61_07420</name>
</gene>
<dbReference type="InterPro" id="IPR052574">
    <property type="entry name" value="CDIRP"/>
</dbReference>
<dbReference type="GO" id="GO:0035591">
    <property type="term" value="F:signaling adaptor activity"/>
    <property type="evidence" value="ECO:0007669"/>
    <property type="project" value="TreeGrafter"/>
</dbReference>
<dbReference type="RefSeq" id="WP_129461287.1">
    <property type="nucleotide sequence ID" value="NZ_SBKN01000003.1"/>
</dbReference>
<comment type="caution">
    <text evidence="6">The sequence shown here is derived from an EMBL/GenBank/DDBJ whole genome shotgun (WGS) entry which is preliminary data.</text>
</comment>
<dbReference type="Gene3D" id="3.80.10.10">
    <property type="entry name" value="Ribonuclease Inhibitor"/>
    <property type="match status" value="1"/>
</dbReference>
<dbReference type="Proteomes" id="UP000289857">
    <property type="component" value="Unassembled WGS sequence"/>
</dbReference>
<dbReference type="Pfam" id="PF18962">
    <property type="entry name" value="Por_Secre_tail"/>
    <property type="match status" value="1"/>
</dbReference>
<keyword evidence="2 4" id="KW-0732">Signal</keyword>
<name>A0A4Q1KA08_9FLAO</name>
<evidence type="ECO:0000313" key="6">
    <source>
        <dbReference type="EMBL" id="RXR23057.1"/>
    </source>
</evidence>
<accession>A0A4Q1KA08</accession>
<evidence type="ECO:0000259" key="5">
    <source>
        <dbReference type="Pfam" id="PF18962"/>
    </source>
</evidence>